<evidence type="ECO:0000313" key="3">
    <source>
        <dbReference type="Proteomes" id="UP000294933"/>
    </source>
</evidence>
<dbReference type="AlphaFoldDB" id="A0A4Y7PL59"/>
<proteinExistence type="predicted"/>
<reference evidence="2 3" key="1">
    <citation type="submission" date="2018-06" db="EMBL/GenBank/DDBJ databases">
        <title>A transcriptomic atlas of mushroom development highlights an independent origin of complex multicellularity.</title>
        <authorList>
            <consortium name="DOE Joint Genome Institute"/>
            <person name="Krizsan K."/>
            <person name="Almasi E."/>
            <person name="Merenyi Z."/>
            <person name="Sahu N."/>
            <person name="Viragh M."/>
            <person name="Koszo T."/>
            <person name="Mondo S."/>
            <person name="Kiss B."/>
            <person name="Balint B."/>
            <person name="Kues U."/>
            <person name="Barry K."/>
            <person name="Hegedus J.C."/>
            <person name="Henrissat B."/>
            <person name="Johnson J."/>
            <person name="Lipzen A."/>
            <person name="Ohm R."/>
            <person name="Nagy I."/>
            <person name="Pangilinan J."/>
            <person name="Yan J."/>
            <person name="Xiong Y."/>
            <person name="Grigoriev I.V."/>
            <person name="Hibbett D.S."/>
            <person name="Nagy L.G."/>
        </authorList>
    </citation>
    <scope>NUCLEOTIDE SEQUENCE [LARGE SCALE GENOMIC DNA]</scope>
    <source>
        <strain evidence="2 3">SZMC22713</strain>
    </source>
</reference>
<organism evidence="2 3">
    <name type="scientific">Rickenella mellea</name>
    <dbReference type="NCBI Taxonomy" id="50990"/>
    <lineage>
        <taxon>Eukaryota</taxon>
        <taxon>Fungi</taxon>
        <taxon>Dikarya</taxon>
        <taxon>Basidiomycota</taxon>
        <taxon>Agaricomycotina</taxon>
        <taxon>Agaricomycetes</taxon>
        <taxon>Hymenochaetales</taxon>
        <taxon>Rickenellaceae</taxon>
        <taxon>Rickenella</taxon>
    </lineage>
</organism>
<dbReference type="EMBL" id="ML170249">
    <property type="protein sequence ID" value="TDL16204.1"/>
    <property type="molecule type" value="Genomic_DNA"/>
</dbReference>
<dbReference type="Proteomes" id="UP000294933">
    <property type="component" value="Unassembled WGS sequence"/>
</dbReference>
<feature type="region of interest" description="Disordered" evidence="1">
    <location>
        <begin position="1"/>
        <end position="32"/>
    </location>
</feature>
<accession>A0A4Y7PL59</accession>
<evidence type="ECO:0000256" key="1">
    <source>
        <dbReference type="SAM" id="MobiDB-lite"/>
    </source>
</evidence>
<evidence type="ECO:0000313" key="2">
    <source>
        <dbReference type="EMBL" id="TDL16204.1"/>
    </source>
</evidence>
<name>A0A4Y7PL59_9AGAM</name>
<protein>
    <submittedName>
        <fullName evidence="2">Uncharacterized protein</fullName>
    </submittedName>
</protein>
<sequence>MARSAPASPNVLSSHVGRPGTPHPGILHKNDTPKADEECLDLGNNFSNLFILGNQSLEEISAHSSTNCALPIEFSIPRGRAPAIFPPFEHTPPHGYEYGLPFRYHGQWYINVYRQFGYSIHHIVLYQNRWYVGGTADPFETANLLGGWVYPFPIDNNPASYHIGENAHAGPTPGYPPADLLRFGVNPPSILDITLLVYALEMERNMFRNWVQEAELEIRLLRGFRPSHHAAQENWFRHDGDRTRFLHHLSMCLDSLAQASLPQWNIAQQYALYESIMRGDYYPTRRRASGRF</sequence>
<gene>
    <name evidence="2" type="ORF">BD410DRAFT_808318</name>
</gene>
<dbReference type="VEuPathDB" id="FungiDB:BD410DRAFT_808318"/>
<keyword evidence="3" id="KW-1185">Reference proteome</keyword>